<dbReference type="PANTHER" id="PTHR13191">
    <property type="entry name" value="RIBOSOMAL RNA PROCESSING PROTEIN 7-RELATED"/>
    <property type="match status" value="1"/>
</dbReference>
<dbReference type="GO" id="GO:0006364">
    <property type="term" value="P:rRNA processing"/>
    <property type="evidence" value="ECO:0007669"/>
    <property type="project" value="TreeGrafter"/>
</dbReference>
<dbReference type="GO" id="GO:0032545">
    <property type="term" value="C:CURI complex"/>
    <property type="evidence" value="ECO:0007669"/>
    <property type="project" value="TreeGrafter"/>
</dbReference>
<evidence type="ECO:0000256" key="2">
    <source>
        <dbReference type="SAM" id="MobiDB-lite"/>
    </source>
</evidence>
<dbReference type="OrthoDB" id="331133at2759"/>
<feature type="domain" description="Ribosomal RNA-processing protein 7 C-terminal" evidence="3">
    <location>
        <begin position="212"/>
        <end position="375"/>
    </location>
</feature>
<dbReference type="VEuPathDB" id="ToxoDB:NCLIV_028020"/>
<dbReference type="RefSeq" id="XP_003883045.1">
    <property type="nucleotide sequence ID" value="XM_003882996.1"/>
</dbReference>
<dbReference type="AlphaFoldDB" id="F0VH19"/>
<reference evidence="4" key="1">
    <citation type="submission" date="2011-02" db="EMBL/GenBank/DDBJ databases">
        <authorList>
            <person name="Aslett M."/>
        </authorList>
    </citation>
    <scope>NUCLEOTIDE SEQUENCE</scope>
    <source>
        <strain evidence="4">Liverpool</strain>
    </source>
</reference>
<sequence>MKLDTFRRLRIPAQKDSPFCWEVLVKQDAYTPATKPSDSTDASNASRHPELDAAEADARGRAACTVFMTSVPPALSVSKLCRVLEESFGEIEDVREKIVVQKGGNQEHGRRRKTASQSNLVSASLHPSFAAVRLLHFVFRSALSVSALLSAALPLGSGKTQKSVAVPREKKSQAERRGFLASDDQTVHGSLRLGTGGVAAWLQEAGAIGKTPDELQRDVDEFMANHDLKKEIERQRIKQQQLTDEDGFTLVVGSSATASDGTTFKSIRRLDAPGASPLGVAVSGARERLKSGAEEQGAVNLCVQQNAAAAGVNGINETGGGTGGRRRKKKRKGGIEEDFYRFQRREKRRKEFLDVQRSLVADEKAVEAMEKAHKFSL</sequence>
<protein>
    <recommendedName>
        <fullName evidence="3">Ribosomal RNA-processing protein 7 C-terminal domain-containing protein</fullName>
    </recommendedName>
</protein>
<reference evidence="5" key="4">
    <citation type="journal article" date="2015" name="PLoS ONE">
        <title>Comprehensive Evaluation of Toxoplasma gondii VEG and Neospora caninum LIV Genomes with Tachyzoite Stage Transcriptome and Proteome Defines Novel Transcript Features.</title>
        <authorList>
            <person name="Ramaprasad A."/>
            <person name="Mourier T."/>
            <person name="Naeem R."/>
            <person name="Malas T.B."/>
            <person name="Moussa E."/>
            <person name="Panigrahi A."/>
            <person name="Vermont S.J."/>
            <person name="Otto T.D."/>
            <person name="Wastling J."/>
            <person name="Pain A."/>
        </authorList>
    </citation>
    <scope>NUCLEOTIDE SEQUENCE</scope>
    <source>
        <strain evidence="5">Liverpool</strain>
    </source>
</reference>
<dbReference type="PANTHER" id="PTHR13191:SF0">
    <property type="entry name" value="RIBOSOMAL RNA-PROCESSING PROTEIN 7 HOMOLOG A-RELATED"/>
    <property type="match status" value="1"/>
</dbReference>
<evidence type="ECO:0000313" key="5">
    <source>
        <dbReference type="EMBL" id="CEL66997.1"/>
    </source>
</evidence>
<dbReference type="Gene3D" id="6.10.250.1770">
    <property type="match status" value="1"/>
</dbReference>
<keyword evidence="6" id="KW-1185">Reference proteome</keyword>
<reference evidence="6" key="3">
    <citation type="journal article" date="2012" name="PLoS Pathog.">
        <title>Comparative genomics of the apicomplexan parasites Toxoplasma gondii and Neospora caninum: Coccidia differing in host range and transmission strategy.</title>
        <authorList>
            <person name="Reid A.J."/>
            <person name="Vermont S.J."/>
            <person name="Cotton J.A."/>
            <person name="Harris D."/>
            <person name="Hill-Cawthorne G.A."/>
            <person name="Konen-Waisman S."/>
            <person name="Latham S.M."/>
            <person name="Mourier T."/>
            <person name="Norton R."/>
            <person name="Quail M.A."/>
            <person name="Sanders M."/>
            <person name="Shanmugam D."/>
            <person name="Sohal A."/>
            <person name="Wasmuth J.D."/>
            <person name="Brunk B."/>
            <person name="Grigg M.E."/>
            <person name="Howard J.C."/>
            <person name="Parkinson J."/>
            <person name="Roos D.S."/>
            <person name="Trees A.J."/>
            <person name="Berriman M."/>
            <person name="Pain A."/>
            <person name="Wastling J.M."/>
        </authorList>
    </citation>
    <scope>NUCLEOTIDE SEQUENCE [LARGE SCALE GENOMIC DNA]</scope>
    <source>
        <strain evidence="6">Liverpool</strain>
    </source>
</reference>
<dbReference type="InParanoid" id="F0VH19"/>
<dbReference type="EMBL" id="LN714482">
    <property type="protein sequence ID" value="CEL66997.1"/>
    <property type="molecule type" value="Genomic_DNA"/>
</dbReference>
<evidence type="ECO:0000259" key="3">
    <source>
        <dbReference type="Pfam" id="PF12923"/>
    </source>
</evidence>
<evidence type="ECO:0000313" key="4">
    <source>
        <dbReference type="EMBL" id="CBZ53013.1"/>
    </source>
</evidence>
<dbReference type="eggNOG" id="ENOG502QZJH">
    <property type="taxonomic scope" value="Eukaryota"/>
</dbReference>
<evidence type="ECO:0000256" key="1">
    <source>
        <dbReference type="ARBA" id="ARBA00006110"/>
    </source>
</evidence>
<gene>
    <name evidence="5" type="ORF">BN1204_028020</name>
    <name evidence="4" type="ORF">NCLIV_028020</name>
</gene>
<dbReference type="OMA" id="REIDEWM"/>
<organism evidence="4 6">
    <name type="scientific">Neospora caninum (strain Liverpool)</name>
    <dbReference type="NCBI Taxonomy" id="572307"/>
    <lineage>
        <taxon>Eukaryota</taxon>
        <taxon>Sar</taxon>
        <taxon>Alveolata</taxon>
        <taxon>Apicomplexa</taxon>
        <taxon>Conoidasida</taxon>
        <taxon>Coccidia</taxon>
        <taxon>Eucoccidiorida</taxon>
        <taxon>Eimeriorina</taxon>
        <taxon>Sarcocystidae</taxon>
        <taxon>Neospora</taxon>
    </lineage>
</organism>
<dbReference type="Pfam" id="PF12923">
    <property type="entry name" value="RRP7"/>
    <property type="match status" value="1"/>
</dbReference>
<dbReference type="Proteomes" id="UP000007494">
    <property type="component" value="Chromosome VIIb"/>
</dbReference>
<proteinExistence type="inferred from homology"/>
<accession>F0VH19</accession>
<dbReference type="EMBL" id="FR823389">
    <property type="protein sequence ID" value="CBZ53013.1"/>
    <property type="molecule type" value="Genomic_DNA"/>
</dbReference>
<dbReference type="InterPro" id="IPR024326">
    <property type="entry name" value="RRP7_C"/>
</dbReference>
<dbReference type="InterPro" id="IPR040446">
    <property type="entry name" value="RRP7"/>
</dbReference>
<dbReference type="GO" id="GO:0000028">
    <property type="term" value="P:ribosomal small subunit assembly"/>
    <property type="evidence" value="ECO:0007669"/>
    <property type="project" value="TreeGrafter"/>
</dbReference>
<comment type="similarity">
    <text evidence="1">Belongs to the RRP7 family.</text>
</comment>
<reference evidence="4" key="2">
    <citation type="submission" date="2011-03" db="EMBL/GenBank/DDBJ databases">
        <title>Comparative genomics and transcriptomics of Neospora caninum and Toxoplasma gondii.</title>
        <authorList>
            <person name="Reid A.J."/>
            <person name="Sohal A."/>
            <person name="Harris D."/>
            <person name="Quail M."/>
            <person name="Sanders M."/>
            <person name="Berriman M."/>
            <person name="Wastling J.M."/>
            <person name="Pain A."/>
        </authorList>
    </citation>
    <scope>NUCLEOTIDE SEQUENCE</scope>
    <source>
        <strain evidence="4">Liverpool</strain>
    </source>
</reference>
<feature type="region of interest" description="Disordered" evidence="2">
    <location>
        <begin position="32"/>
        <end position="54"/>
    </location>
</feature>
<dbReference type="GeneID" id="13443122"/>
<dbReference type="GO" id="GO:0034456">
    <property type="term" value="C:UTP-C complex"/>
    <property type="evidence" value="ECO:0007669"/>
    <property type="project" value="TreeGrafter"/>
</dbReference>
<evidence type="ECO:0000313" key="6">
    <source>
        <dbReference type="Proteomes" id="UP000007494"/>
    </source>
</evidence>
<name>F0VH19_NEOCL</name>
<feature type="compositionally biased region" description="Polar residues" evidence="2">
    <location>
        <begin position="34"/>
        <end position="46"/>
    </location>
</feature>